<organism evidence="2">
    <name type="scientific">Mycobacterium xenopi 4042</name>
    <dbReference type="NCBI Taxonomy" id="1299334"/>
    <lineage>
        <taxon>Bacteria</taxon>
        <taxon>Bacillati</taxon>
        <taxon>Actinomycetota</taxon>
        <taxon>Actinomycetes</taxon>
        <taxon>Mycobacteriales</taxon>
        <taxon>Mycobacteriaceae</taxon>
        <taxon>Mycobacterium</taxon>
    </lineage>
</organism>
<comment type="caution">
    <text evidence="2">The sequence shown here is derived from an EMBL/GenBank/DDBJ whole genome shotgun (WGS) entry which is preliminary data.</text>
</comment>
<accession>X8E621</accession>
<evidence type="ECO:0000313" key="2">
    <source>
        <dbReference type="EMBL" id="EUA75393.1"/>
    </source>
</evidence>
<reference evidence="2" key="1">
    <citation type="submission" date="2014-01" db="EMBL/GenBank/DDBJ databases">
        <authorList>
            <person name="Brown-Elliot B."/>
            <person name="Wallace R."/>
            <person name="Lenaerts A."/>
            <person name="Ordway D."/>
            <person name="DeGroote M.A."/>
            <person name="Parker T."/>
            <person name="Sizemore C."/>
            <person name="Tallon L.J."/>
            <person name="Sadzewicz L.K."/>
            <person name="Sengamalay N."/>
            <person name="Fraser C.M."/>
            <person name="Hine E."/>
            <person name="Shefchek K.A."/>
            <person name="Das S.P."/>
            <person name="Tettelin H."/>
        </authorList>
    </citation>
    <scope>NUCLEOTIDE SEQUENCE [LARGE SCALE GENOMIC DNA]</scope>
    <source>
        <strain evidence="2">4042</strain>
    </source>
</reference>
<protein>
    <submittedName>
        <fullName evidence="2">Putative adenylate cyclase</fullName>
    </submittedName>
</protein>
<feature type="transmembrane region" description="Helical" evidence="1">
    <location>
        <begin position="7"/>
        <end position="30"/>
    </location>
</feature>
<keyword evidence="1" id="KW-1133">Transmembrane helix</keyword>
<evidence type="ECO:0000256" key="1">
    <source>
        <dbReference type="SAM" id="Phobius"/>
    </source>
</evidence>
<gene>
    <name evidence="2" type="ORF">I553_3286</name>
</gene>
<dbReference type="PATRIC" id="fig|1299334.3.peg.791"/>
<proteinExistence type="predicted"/>
<dbReference type="EMBL" id="JAOB01000010">
    <property type="protein sequence ID" value="EUA75393.1"/>
    <property type="molecule type" value="Genomic_DNA"/>
</dbReference>
<sequence>MRIQIILTVFILVVSLVGIGVDLLIVTVAIPVPSLFTEAPRWVTFAVAPGYIVIAVLVGTFWITRRTVTMLRWAIEEREPTPADERNTFVAPRAWRSSALFCGGWGRH</sequence>
<dbReference type="AlphaFoldDB" id="X8E621"/>
<name>X8E621_MYCXE</name>
<feature type="transmembrane region" description="Helical" evidence="1">
    <location>
        <begin position="42"/>
        <end position="63"/>
    </location>
</feature>
<keyword evidence="1" id="KW-0812">Transmembrane</keyword>
<keyword evidence="1" id="KW-0472">Membrane</keyword>